<accession>G8QXK1</accession>
<dbReference type="Proteomes" id="UP000005632">
    <property type="component" value="Chromosome"/>
</dbReference>
<dbReference type="RefSeq" id="WP_014270407.1">
    <property type="nucleotide sequence ID" value="NC_016633.1"/>
</dbReference>
<reference evidence="2 3" key="1">
    <citation type="submission" date="2011-11" db="EMBL/GenBank/DDBJ databases">
        <title>Complete sequence of Spirochaeta sp. grapes.</title>
        <authorList>
            <consortium name="US DOE Joint Genome Institute"/>
            <person name="Lucas S."/>
            <person name="Han J."/>
            <person name="Lapidus A."/>
            <person name="Cheng J.-F."/>
            <person name="Goodwin L."/>
            <person name="Pitluck S."/>
            <person name="Peters L."/>
            <person name="Ovchinnikova G."/>
            <person name="Munk A.C."/>
            <person name="Detter J.C."/>
            <person name="Han C."/>
            <person name="Tapia R."/>
            <person name="Land M."/>
            <person name="Hauser L."/>
            <person name="Kyrpides N."/>
            <person name="Ivanova N."/>
            <person name="Pagani I."/>
            <person name="Ritalahtilisa K."/>
            <person name="Loeffler F."/>
            <person name="Woyke T."/>
        </authorList>
    </citation>
    <scope>NUCLEOTIDE SEQUENCE [LARGE SCALE GENOMIC DNA]</scope>
    <source>
        <strain evidence="3">ATCC BAA-1885 / DSM 22778 / Grapes</strain>
    </source>
</reference>
<organism evidence="2 3">
    <name type="scientific">Sphaerochaeta pleomorpha (strain ATCC BAA-1885 / DSM 22778 / Grapes)</name>
    <dbReference type="NCBI Taxonomy" id="158190"/>
    <lineage>
        <taxon>Bacteria</taxon>
        <taxon>Pseudomonadati</taxon>
        <taxon>Spirochaetota</taxon>
        <taxon>Spirochaetia</taxon>
        <taxon>Spirochaetales</taxon>
        <taxon>Sphaerochaetaceae</taxon>
        <taxon>Sphaerochaeta</taxon>
    </lineage>
</organism>
<protein>
    <submittedName>
        <fullName evidence="2">Ketopantoate reductase</fullName>
    </submittedName>
</protein>
<dbReference type="HOGENOM" id="CLU_055593_2_0_12"/>
<dbReference type="PANTHER" id="PTHR21708:SF26">
    <property type="entry name" value="2-DEHYDROPANTOATE 2-REDUCTASE"/>
    <property type="match status" value="1"/>
</dbReference>
<evidence type="ECO:0000313" key="3">
    <source>
        <dbReference type="Proteomes" id="UP000005632"/>
    </source>
</evidence>
<dbReference type="InterPro" id="IPR013332">
    <property type="entry name" value="KPR_N"/>
</dbReference>
<dbReference type="EMBL" id="CP003155">
    <property type="protein sequence ID" value="AEV29564.1"/>
    <property type="molecule type" value="Genomic_DNA"/>
</dbReference>
<dbReference type="AlphaFoldDB" id="G8QXK1"/>
<dbReference type="Gene3D" id="3.40.50.720">
    <property type="entry name" value="NAD(P)-binding Rossmann-like Domain"/>
    <property type="match status" value="1"/>
</dbReference>
<feature type="domain" description="Ketopantoate reductase N-terminal" evidence="1">
    <location>
        <begin position="3"/>
        <end position="143"/>
    </location>
</feature>
<dbReference type="eggNOG" id="COG1893">
    <property type="taxonomic scope" value="Bacteria"/>
</dbReference>
<evidence type="ECO:0000313" key="2">
    <source>
        <dbReference type="EMBL" id="AEV29564.1"/>
    </source>
</evidence>
<dbReference type="KEGG" id="sgp:SpiGrapes_1767"/>
<gene>
    <name evidence="2" type="ordered locus">SpiGrapes_1767</name>
</gene>
<keyword evidence="3" id="KW-1185">Reference proteome</keyword>
<dbReference type="STRING" id="158190.SpiGrapes_1767"/>
<sequence>MRVLIYGAGVIGSIFAGRLAASGKDVTVLARGRRLEELRHNGVVLSKPGAHSDEIIPVNIIEQLAPDDSFDYILVVMQRTQVDSILPILARNCSKNIVFVVNTAGGYEKWAKAIGSERLMIAFPSAGGERIGSNVVYFIGKGILRAFQTTTFGEYNGRKTERVRQLITAFNLAGIPSVFCDDMDSWQKTHVAMVTSIANALYQFDCDNYRLAKSYESVCLMLHGIKEGFAVLHALGIKTRPSKLWYMKLPVGITARVFRVVLKTKLAETTMAKHCIVATAEMSCLQAEFDTLIMQSHMQTPSIDRLRENLSSFENKKNL</sequence>
<dbReference type="InterPro" id="IPR051402">
    <property type="entry name" value="KPR-Related"/>
</dbReference>
<dbReference type="Pfam" id="PF02558">
    <property type="entry name" value="ApbA"/>
    <property type="match status" value="1"/>
</dbReference>
<evidence type="ECO:0000259" key="1">
    <source>
        <dbReference type="Pfam" id="PF02558"/>
    </source>
</evidence>
<dbReference type="InterPro" id="IPR036291">
    <property type="entry name" value="NAD(P)-bd_dom_sf"/>
</dbReference>
<proteinExistence type="predicted"/>
<name>G8QXK1_SPHPG</name>
<dbReference type="GO" id="GO:0005737">
    <property type="term" value="C:cytoplasm"/>
    <property type="evidence" value="ECO:0007669"/>
    <property type="project" value="TreeGrafter"/>
</dbReference>
<dbReference type="PANTHER" id="PTHR21708">
    <property type="entry name" value="PROBABLE 2-DEHYDROPANTOATE 2-REDUCTASE"/>
    <property type="match status" value="1"/>
</dbReference>
<dbReference type="OrthoDB" id="9793586at2"/>
<dbReference type="SUPFAM" id="SSF51735">
    <property type="entry name" value="NAD(P)-binding Rossmann-fold domains"/>
    <property type="match status" value="1"/>
</dbReference>